<dbReference type="eggNOG" id="arCOG05069">
    <property type="taxonomic scope" value="Archaea"/>
</dbReference>
<dbReference type="OrthoDB" id="60119at2157"/>
<dbReference type="HOGENOM" id="CLU_194236_0_0_2"/>
<dbReference type="RefSeq" id="WP_011973018.1">
    <property type="nucleotide sequence ID" value="NC_009635.1"/>
</dbReference>
<sequence>MDEIDAIAINMLINAPLMSEKEMKYATNRLKIMAKKKILNKRAKRFLNNKNRLGGFHLTNEINNILDYWADEAYIISMKL</sequence>
<dbReference type="Proteomes" id="UP000001106">
    <property type="component" value="Chromosome"/>
</dbReference>
<dbReference type="GeneID" id="5327374"/>
<dbReference type="AlphaFoldDB" id="A6UTR4"/>
<keyword evidence="2" id="KW-1185">Reference proteome</keyword>
<dbReference type="KEGG" id="mae:Maeo_0298"/>
<gene>
    <name evidence="1" type="ordered locus">Maeo_0298</name>
</gene>
<protein>
    <submittedName>
        <fullName evidence="1">Uncharacterized protein</fullName>
    </submittedName>
</protein>
<name>A6UTR4_META3</name>
<organism evidence="1 2">
    <name type="scientific">Methanococcus aeolicus (strain ATCC BAA-1280 / DSM 17508 / OCM 812 / Nankai-3)</name>
    <dbReference type="NCBI Taxonomy" id="419665"/>
    <lineage>
        <taxon>Archaea</taxon>
        <taxon>Methanobacteriati</taxon>
        <taxon>Methanobacteriota</taxon>
        <taxon>Methanomada group</taxon>
        <taxon>Methanococci</taxon>
        <taxon>Methanococcales</taxon>
        <taxon>Methanococcaceae</taxon>
        <taxon>Methanococcus</taxon>
    </lineage>
</organism>
<evidence type="ECO:0000313" key="1">
    <source>
        <dbReference type="EMBL" id="ABR55886.1"/>
    </source>
</evidence>
<evidence type="ECO:0000313" key="2">
    <source>
        <dbReference type="Proteomes" id="UP000001106"/>
    </source>
</evidence>
<proteinExistence type="predicted"/>
<reference evidence="1" key="1">
    <citation type="submission" date="2007-06" db="EMBL/GenBank/DDBJ databases">
        <title>Complete sequence of Methanococcus aeolicus Nankai-3.</title>
        <authorList>
            <consortium name="US DOE Joint Genome Institute"/>
            <person name="Copeland A."/>
            <person name="Lucas S."/>
            <person name="Lapidus A."/>
            <person name="Barry K."/>
            <person name="Glavina del Rio T."/>
            <person name="Dalin E."/>
            <person name="Tice H."/>
            <person name="Pitluck S."/>
            <person name="Chain P."/>
            <person name="Malfatti S."/>
            <person name="Shin M."/>
            <person name="Vergez L."/>
            <person name="Schmutz J."/>
            <person name="Larimer F."/>
            <person name="Land M."/>
            <person name="Hauser L."/>
            <person name="Kyrpides N."/>
            <person name="Lykidis A."/>
            <person name="Sieprawska-Lupa M."/>
            <person name="Whitman W.B."/>
            <person name="Richardson P."/>
        </authorList>
    </citation>
    <scope>NUCLEOTIDE SEQUENCE [LARGE SCALE GENOMIC DNA]</scope>
    <source>
        <strain evidence="1">Nankai-3</strain>
    </source>
</reference>
<dbReference type="EMBL" id="CP000743">
    <property type="protein sequence ID" value="ABR55886.1"/>
    <property type="molecule type" value="Genomic_DNA"/>
</dbReference>
<accession>A6UTR4</accession>
<dbReference type="STRING" id="419665.Maeo_0298"/>